<dbReference type="GO" id="GO:0004674">
    <property type="term" value="F:protein serine/threonine kinase activity"/>
    <property type="evidence" value="ECO:0007669"/>
    <property type="project" value="UniProtKB-KW"/>
</dbReference>
<dbReference type="SUPFAM" id="SSF56112">
    <property type="entry name" value="Protein kinase-like (PK-like)"/>
    <property type="match status" value="1"/>
</dbReference>
<name>A0A2G5EF20_AQUCA</name>
<keyword evidence="11" id="KW-0418">Kinase</keyword>
<dbReference type="AlphaFoldDB" id="A0A2G5EF20"/>
<keyword evidence="17" id="KW-0325">Glycoprotein</keyword>
<keyword evidence="14 22" id="KW-0472">Membrane</keyword>
<feature type="chain" id="PRO_5013646783" description="non-specific serine/threonine protein kinase" evidence="23">
    <location>
        <begin position="23"/>
        <end position="950"/>
    </location>
</feature>
<feature type="transmembrane region" description="Helical" evidence="22">
    <location>
        <begin position="499"/>
        <end position="522"/>
    </location>
</feature>
<evidence type="ECO:0000256" key="8">
    <source>
        <dbReference type="ARBA" id="ARBA00022729"/>
    </source>
</evidence>
<dbReference type="SMART" id="SM00369">
    <property type="entry name" value="LRR_TYP"/>
    <property type="match status" value="6"/>
</dbReference>
<dbReference type="InterPro" id="IPR011009">
    <property type="entry name" value="Kinase-like_dom_sf"/>
</dbReference>
<comment type="catalytic activity">
    <reaction evidence="19">
        <text>L-seryl-[protein] + ATP = O-phospho-L-seryl-[protein] + ADP + H(+)</text>
        <dbReference type="Rhea" id="RHEA:17989"/>
        <dbReference type="Rhea" id="RHEA-COMP:9863"/>
        <dbReference type="Rhea" id="RHEA-COMP:11604"/>
        <dbReference type="ChEBI" id="CHEBI:15378"/>
        <dbReference type="ChEBI" id="CHEBI:29999"/>
        <dbReference type="ChEBI" id="CHEBI:30616"/>
        <dbReference type="ChEBI" id="CHEBI:83421"/>
        <dbReference type="ChEBI" id="CHEBI:456216"/>
        <dbReference type="EC" id="2.7.11.1"/>
    </reaction>
</comment>
<evidence type="ECO:0000256" key="3">
    <source>
        <dbReference type="ARBA" id="ARBA00012513"/>
    </source>
</evidence>
<feature type="compositionally biased region" description="Basic and acidic residues" evidence="21">
    <location>
        <begin position="919"/>
        <end position="930"/>
    </location>
</feature>
<organism evidence="25 26">
    <name type="scientific">Aquilegia coerulea</name>
    <name type="common">Rocky mountain columbine</name>
    <dbReference type="NCBI Taxonomy" id="218851"/>
    <lineage>
        <taxon>Eukaryota</taxon>
        <taxon>Viridiplantae</taxon>
        <taxon>Streptophyta</taxon>
        <taxon>Embryophyta</taxon>
        <taxon>Tracheophyta</taxon>
        <taxon>Spermatophyta</taxon>
        <taxon>Magnoliopsida</taxon>
        <taxon>Ranunculales</taxon>
        <taxon>Ranunculaceae</taxon>
        <taxon>Thalictroideae</taxon>
        <taxon>Aquilegia</taxon>
    </lineage>
</organism>
<dbReference type="PANTHER" id="PTHR47986:SF1">
    <property type="entry name" value="OS04G0685900 PROTEIN"/>
    <property type="match status" value="1"/>
</dbReference>
<dbReference type="EC" id="2.7.11.1" evidence="3"/>
<keyword evidence="26" id="KW-1185">Reference proteome</keyword>
<evidence type="ECO:0000256" key="10">
    <source>
        <dbReference type="ARBA" id="ARBA00022741"/>
    </source>
</evidence>
<keyword evidence="9" id="KW-0677">Repeat</keyword>
<dbReference type="InterPro" id="IPR052422">
    <property type="entry name" value="Auxin_Ser/Thr_Kinase"/>
</dbReference>
<evidence type="ECO:0000256" key="19">
    <source>
        <dbReference type="ARBA" id="ARBA00048679"/>
    </source>
</evidence>
<dbReference type="SUPFAM" id="SSF52058">
    <property type="entry name" value="L domain-like"/>
    <property type="match status" value="2"/>
</dbReference>
<keyword evidence="6" id="KW-0808">Transferase</keyword>
<dbReference type="InterPro" id="IPR008271">
    <property type="entry name" value="Ser/Thr_kinase_AS"/>
</dbReference>
<evidence type="ECO:0000256" key="16">
    <source>
        <dbReference type="ARBA" id="ARBA00023170"/>
    </source>
</evidence>
<evidence type="ECO:0000256" key="20">
    <source>
        <dbReference type="PROSITE-ProRule" id="PRU10141"/>
    </source>
</evidence>
<dbReference type="PROSITE" id="PS00108">
    <property type="entry name" value="PROTEIN_KINASE_ST"/>
    <property type="match status" value="1"/>
</dbReference>
<reference evidence="25 26" key="1">
    <citation type="submission" date="2017-09" db="EMBL/GenBank/DDBJ databases">
        <title>WGS assembly of Aquilegia coerulea Goldsmith.</title>
        <authorList>
            <person name="Hodges S."/>
            <person name="Kramer E."/>
            <person name="Nordborg M."/>
            <person name="Tomkins J."/>
            <person name="Borevitz J."/>
            <person name="Derieg N."/>
            <person name="Yan J."/>
            <person name="Mihaltcheva S."/>
            <person name="Hayes R.D."/>
            <person name="Rokhsar D."/>
        </authorList>
    </citation>
    <scope>NUCLEOTIDE SEQUENCE [LARGE SCALE GENOMIC DNA]</scope>
    <source>
        <strain evidence="26">cv. Goldsmith</strain>
    </source>
</reference>
<dbReference type="Gene3D" id="3.80.10.10">
    <property type="entry name" value="Ribonuclease Inhibitor"/>
    <property type="match status" value="2"/>
</dbReference>
<evidence type="ECO:0000256" key="6">
    <source>
        <dbReference type="ARBA" id="ARBA00022679"/>
    </source>
</evidence>
<keyword evidence="12 20" id="KW-0067">ATP-binding</keyword>
<keyword evidence="15" id="KW-1015">Disulfide bond</keyword>
<dbReference type="InterPro" id="IPR032675">
    <property type="entry name" value="LRR_dom_sf"/>
</dbReference>
<feature type="compositionally biased region" description="Low complexity" evidence="21">
    <location>
        <begin position="455"/>
        <end position="487"/>
    </location>
</feature>
<sequence>MVKHQWKIVFTAVLCFVSVVFSATNPNDLRIMNDFRKGLENPELLKWPEKDTDPCGTLSWQPHVFCKGDRVSQIQVQNMSLKGPLPPDFNQLTELYNLGLQRNRFTGKLPTFKGLSKLQFAYLGYNQFDTIPSDFTEGLDVLQVLSLDDNPLNKTTGWSIPTALQNSAQLTNLTLMSCNLIGKIPDFLGTMSSLSVLKLSYNSLTGGIPASFEDSHLQILWLNNQNGDGLSGPIDLIASMGTLSQLWLHGNQFTGTIPAGIGTLPLVELNLNGNQLVGQIPQSLADLESLQKVDLSNNNLMGAIPKFKSGNISYSNNPLCQTVPGVSCSPQVTALINFLGGVNYPVRLASSWKGNDPCQGPWVGLNCNSAQKVSAIILPNYHLNGTLNLSIGELDSLTDIKLKGNNITGTIPKGMTSLKSLRSLDLSGNNIEPPLPQFSSSVALVVDGNPLLAKDNQSTTTPSPSTNSPDSQSRNPSSRNTTSISDSSNKEQSSKKSKLVVIVAPLACFVLLVLLLVPLSIYCSKKKKGPFQAPSSIVVHPRDPSDRENMVKIVVSDNINGSTSTATGSSSQSRFSSGIGESHVIESGNLVISVQVLRNVTKNFAPENELGRGGFGTVYKGELDDGTKIAVKRMEAGIITNKALDEFQSEIAVLSKVRHRHLVSLLGYSIEGIERLLVYEYMPQGALSRHLFHWESLKLEPLSWARRLNIALDVARAMEYLHSLAHQSFIHRDLKSSNILLGDDYRAKVSDFGLVKLAPDGRTSVATRLAGTFGYLAPEYAVTGKITTKADVFSFGVVLMELLTGLTALDEDRSEESRYLAAWFWNIKSSKEKLMAAIDKALDVNEETFESIAIIAELAGHCTAREPSQRPDMGHAVNVLSPLVEKWKPFDDETEGYTGIDYSLPLTQMVKGWQEAEGKDNSYTDLDDSKGSIPARPTGFADSFTSADGR</sequence>
<dbReference type="InterPro" id="IPR001245">
    <property type="entry name" value="Ser-Thr/Tyr_kinase_cat_dom"/>
</dbReference>
<dbReference type="OrthoDB" id="2018786at2759"/>
<dbReference type="InParanoid" id="A0A2G5EF20"/>
<dbReference type="SMART" id="SM00220">
    <property type="entry name" value="S_TKc"/>
    <property type="match status" value="1"/>
</dbReference>
<gene>
    <name evidence="25" type="ORF">AQUCO_00900704v1</name>
</gene>
<dbReference type="Pfam" id="PF07714">
    <property type="entry name" value="PK_Tyr_Ser-Thr"/>
    <property type="match status" value="1"/>
</dbReference>
<evidence type="ECO:0000256" key="18">
    <source>
        <dbReference type="ARBA" id="ARBA00047899"/>
    </source>
</evidence>
<evidence type="ECO:0000256" key="1">
    <source>
        <dbReference type="ARBA" id="ARBA00004167"/>
    </source>
</evidence>
<keyword evidence="7 22" id="KW-0812">Transmembrane</keyword>
<evidence type="ECO:0000256" key="12">
    <source>
        <dbReference type="ARBA" id="ARBA00022840"/>
    </source>
</evidence>
<evidence type="ECO:0000259" key="24">
    <source>
        <dbReference type="PROSITE" id="PS50011"/>
    </source>
</evidence>
<dbReference type="InterPro" id="IPR017441">
    <property type="entry name" value="Protein_kinase_ATP_BS"/>
</dbReference>
<dbReference type="FunFam" id="1.10.510.10:FF:000198">
    <property type="entry name" value="receptor protein kinase TMK1"/>
    <property type="match status" value="1"/>
</dbReference>
<dbReference type="PROSITE" id="PS00107">
    <property type="entry name" value="PROTEIN_KINASE_ATP"/>
    <property type="match status" value="1"/>
</dbReference>
<dbReference type="FunFam" id="3.80.10.10:FF:000129">
    <property type="entry name" value="Leucine-rich repeat receptor-like kinase"/>
    <property type="match status" value="1"/>
</dbReference>
<evidence type="ECO:0000256" key="13">
    <source>
        <dbReference type="ARBA" id="ARBA00022989"/>
    </source>
</evidence>
<accession>A0A2G5EF20</accession>
<evidence type="ECO:0000256" key="15">
    <source>
        <dbReference type="ARBA" id="ARBA00023157"/>
    </source>
</evidence>
<dbReference type="InterPro" id="IPR001611">
    <property type="entry name" value="Leu-rich_rpt"/>
</dbReference>
<feature type="region of interest" description="Disordered" evidence="21">
    <location>
        <begin position="919"/>
        <end position="950"/>
    </location>
</feature>
<evidence type="ECO:0000256" key="5">
    <source>
        <dbReference type="ARBA" id="ARBA00022614"/>
    </source>
</evidence>
<dbReference type="GO" id="GO:0005524">
    <property type="term" value="F:ATP binding"/>
    <property type="evidence" value="ECO:0007669"/>
    <property type="project" value="UniProtKB-UniRule"/>
</dbReference>
<keyword evidence="4" id="KW-0723">Serine/threonine-protein kinase</keyword>
<dbReference type="EMBL" id="KZ305026">
    <property type="protein sequence ID" value="PIA54348.1"/>
    <property type="molecule type" value="Genomic_DNA"/>
</dbReference>
<dbReference type="Gene3D" id="1.10.510.10">
    <property type="entry name" value="Transferase(Phosphotransferase) domain 1"/>
    <property type="match status" value="1"/>
</dbReference>
<evidence type="ECO:0000313" key="25">
    <source>
        <dbReference type="EMBL" id="PIA54348.1"/>
    </source>
</evidence>
<dbReference type="InterPro" id="IPR003591">
    <property type="entry name" value="Leu-rich_rpt_typical-subtyp"/>
</dbReference>
<keyword evidence="16" id="KW-0675">Receptor</keyword>
<evidence type="ECO:0000256" key="2">
    <source>
        <dbReference type="ARBA" id="ARBA00008684"/>
    </source>
</evidence>
<dbReference type="Gene3D" id="3.30.200.20">
    <property type="entry name" value="Phosphorylase Kinase, domain 1"/>
    <property type="match status" value="1"/>
</dbReference>
<keyword evidence="5" id="KW-0433">Leucine-rich repeat</keyword>
<evidence type="ECO:0000256" key="11">
    <source>
        <dbReference type="ARBA" id="ARBA00022777"/>
    </source>
</evidence>
<dbReference type="PROSITE" id="PS50011">
    <property type="entry name" value="PROTEIN_KINASE_DOM"/>
    <property type="match status" value="1"/>
</dbReference>
<evidence type="ECO:0000256" key="9">
    <source>
        <dbReference type="ARBA" id="ARBA00022737"/>
    </source>
</evidence>
<keyword evidence="8 23" id="KW-0732">Signal</keyword>
<dbReference type="CDD" id="cd14066">
    <property type="entry name" value="STKc_IRAK"/>
    <property type="match status" value="1"/>
</dbReference>
<protein>
    <recommendedName>
        <fullName evidence="3">non-specific serine/threonine protein kinase</fullName>
        <ecNumber evidence="3">2.7.11.1</ecNumber>
    </recommendedName>
</protein>
<dbReference type="FunFam" id="3.80.10.10:FF:000190">
    <property type="entry name" value="Receptor-like kinase TMK4"/>
    <property type="match status" value="1"/>
</dbReference>
<comment type="catalytic activity">
    <reaction evidence="18">
        <text>L-threonyl-[protein] + ATP = O-phospho-L-threonyl-[protein] + ADP + H(+)</text>
        <dbReference type="Rhea" id="RHEA:46608"/>
        <dbReference type="Rhea" id="RHEA-COMP:11060"/>
        <dbReference type="Rhea" id="RHEA-COMP:11605"/>
        <dbReference type="ChEBI" id="CHEBI:15378"/>
        <dbReference type="ChEBI" id="CHEBI:30013"/>
        <dbReference type="ChEBI" id="CHEBI:30616"/>
        <dbReference type="ChEBI" id="CHEBI:61977"/>
        <dbReference type="ChEBI" id="CHEBI:456216"/>
        <dbReference type="EC" id="2.7.11.1"/>
    </reaction>
</comment>
<evidence type="ECO:0000313" key="26">
    <source>
        <dbReference type="Proteomes" id="UP000230069"/>
    </source>
</evidence>
<evidence type="ECO:0000256" key="4">
    <source>
        <dbReference type="ARBA" id="ARBA00022527"/>
    </source>
</evidence>
<evidence type="ECO:0000256" key="14">
    <source>
        <dbReference type="ARBA" id="ARBA00023136"/>
    </source>
</evidence>
<evidence type="ECO:0000256" key="21">
    <source>
        <dbReference type="SAM" id="MobiDB-lite"/>
    </source>
</evidence>
<proteinExistence type="inferred from homology"/>
<feature type="signal peptide" evidence="23">
    <location>
        <begin position="1"/>
        <end position="22"/>
    </location>
</feature>
<dbReference type="GO" id="GO:0016020">
    <property type="term" value="C:membrane"/>
    <property type="evidence" value="ECO:0007669"/>
    <property type="project" value="UniProtKB-SubCell"/>
</dbReference>
<dbReference type="InterPro" id="IPR013210">
    <property type="entry name" value="LRR_N_plant-typ"/>
</dbReference>
<feature type="region of interest" description="Disordered" evidence="21">
    <location>
        <begin position="453"/>
        <end position="490"/>
    </location>
</feature>
<evidence type="ECO:0000256" key="22">
    <source>
        <dbReference type="SAM" id="Phobius"/>
    </source>
</evidence>
<dbReference type="STRING" id="218851.A0A2G5EF20"/>
<comment type="similarity">
    <text evidence="2">Belongs to the protein kinase superfamily. Ser/Thr protein kinase family.</text>
</comment>
<dbReference type="PANTHER" id="PTHR47986">
    <property type="entry name" value="OSJNBA0070M12.3 PROTEIN"/>
    <property type="match status" value="1"/>
</dbReference>
<dbReference type="Proteomes" id="UP000230069">
    <property type="component" value="Unassembled WGS sequence"/>
</dbReference>
<keyword evidence="10 20" id="KW-0547">Nucleotide-binding</keyword>
<dbReference type="InterPro" id="IPR000719">
    <property type="entry name" value="Prot_kinase_dom"/>
</dbReference>
<keyword evidence="13 22" id="KW-1133">Transmembrane helix</keyword>
<evidence type="ECO:0000256" key="17">
    <source>
        <dbReference type="ARBA" id="ARBA00023180"/>
    </source>
</evidence>
<evidence type="ECO:0000256" key="23">
    <source>
        <dbReference type="SAM" id="SignalP"/>
    </source>
</evidence>
<dbReference type="Pfam" id="PF00560">
    <property type="entry name" value="LRR_1"/>
    <property type="match status" value="5"/>
</dbReference>
<evidence type="ECO:0000256" key="7">
    <source>
        <dbReference type="ARBA" id="ARBA00022692"/>
    </source>
</evidence>
<feature type="binding site" evidence="20">
    <location>
        <position position="632"/>
    </location>
    <ligand>
        <name>ATP</name>
        <dbReference type="ChEBI" id="CHEBI:30616"/>
    </ligand>
</feature>
<comment type="subcellular location">
    <subcellularLocation>
        <location evidence="1">Membrane</location>
        <topology evidence="1">Single-pass membrane protein</topology>
    </subcellularLocation>
</comment>
<dbReference type="FunFam" id="3.30.200.20:FF:000226">
    <property type="entry name" value="receptor protein kinase TMK1"/>
    <property type="match status" value="1"/>
</dbReference>
<dbReference type="Pfam" id="PF08263">
    <property type="entry name" value="LRRNT_2"/>
    <property type="match status" value="2"/>
</dbReference>
<feature type="domain" description="Protein kinase" evidence="24">
    <location>
        <begin position="604"/>
        <end position="884"/>
    </location>
</feature>